<evidence type="ECO:0000313" key="2">
    <source>
        <dbReference type="EMBL" id="EBN4400185.1"/>
    </source>
</evidence>
<name>A0A5T8B8Z8_SALER</name>
<sequence length="161" mass="18489">MGYIIKRGILVTLDTYNKFIEDVHNIPFIGKDGRQSPSYYLDIQRFLQHLICNNFLYAKDTPEDNPWTQYSPVYNELGKKELPFVFKQDKYLCCDRALELLKDAGIIDIKIHSWGMGKAALLLCLRHTSNAGLKALLMTTSSAMTVTFICLWVSVFITKRS</sequence>
<feature type="transmembrane region" description="Helical" evidence="1">
    <location>
        <begin position="135"/>
        <end position="157"/>
    </location>
</feature>
<keyword evidence="1" id="KW-0472">Membrane</keyword>
<comment type="caution">
    <text evidence="2">The sequence shown here is derived from an EMBL/GenBank/DDBJ whole genome shotgun (WGS) entry which is preliminary data.</text>
</comment>
<accession>A0A5T8B8Z8</accession>
<reference evidence="2" key="1">
    <citation type="submission" date="2018-07" db="EMBL/GenBank/DDBJ databases">
        <authorList>
            <consortium name="PulseNet: The National Subtyping Network for Foodborne Disease Surveillance"/>
            <person name="Tarr C.L."/>
            <person name="Trees E."/>
            <person name="Katz L.S."/>
            <person name="Carleton-Romer H.A."/>
            <person name="Stroika S."/>
            <person name="Kucerova Z."/>
            <person name="Roache K.F."/>
            <person name="Sabol A.L."/>
            <person name="Besser J."/>
            <person name="Gerner-Smidt P."/>
        </authorList>
    </citation>
    <scope>NUCLEOTIDE SEQUENCE</scope>
    <source>
        <strain evidence="2">PNUSAS044948</strain>
    </source>
</reference>
<protein>
    <submittedName>
        <fullName evidence="2">Uncharacterized protein</fullName>
    </submittedName>
</protein>
<evidence type="ECO:0000256" key="1">
    <source>
        <dbReference type="SAM" id="Phobius"/>
    </source>
</evidence>
<dbReference type="AlphaFoldDB" id="A0A5T8B8Z8"/>
<dbReference type="EMBL" id="AAGFSO010000004">
    <property type="protein sequence ID" value="EBN4400185.1"/>
    <property type="molecule type" value="Genomic_DNA"/>
</dbReference>
<keyword evidence="1" id="KW-1133">Transmembrane helix</keyword>
<proteinExistence type="predicted"/>
<gene>
    <name evidence="2" type="ORF">DSA09_08630</name>
</gene>
<organism evidence="2">
    <name type="scientific">Salmonella enterica</name>
    <name type="common">Salmonella choleraesuis</name>
    <dbReference type="NCBI Taxonomy" id="28901"/>
    <lineage>
        <taxon>Bacteria</taxon>
        <taxon>Pseudomonadati</taxon>
        <taxon>Pseudomonadota</taxon>
        <taxon>Gammaproteobacteria</taxon>
        <taxon>Enterobacterales</taxon>
        <taxon>Enterobacteriaceae</taxon>
        <taxon>Salmonella</taxon>
    </lineage>
</organism>
<keyword evidence="1" id="KW-0812">Transmembrane</keyword>